<dbReference type="SUPFAM" id="SSF55781">
    <property type="entry name" value="GAF domain-like"/>
    <property type="match status" value="1"/>
</dbReference>
<dbReference type="InterPro" id="IPR013767">
    <property type="entry name" value="PAS_fold"/>
</dbReference>
<dbReference type="SUPFAM" id="SSF55874">
    <property type="entry name" value="ATPase domain of HSP90 chaperone/DNA topoisomerase II/histidine kinase"/>
    <property type="match status" value="1"/>
</dbReference>
<protein>
    <submittedName>
        <fullName evidence="4">SpoIIE family protein phosphatase</fullName>
    </submittedName>
</protein>
<dbReference type="CDD" id="cd16936">
    <property type="entry name" value="HATPase_RsbW-like"/>
    <property type="match status" value="1"/>
</dbReference>
<dbReference type="Gene3D" id="3.30.450.40">
    <property type="match status" value="1"/>
</dbReference>
<dbReference type="InterPro" id="IPR029016">
    <property type="entry name" value="GAF-like_dom_sf"/>
</dbReference>
<dbReference type="FunFam" id="3.30.565.10:FF:000028">
    <property type="entry name" value="PAS sensor protein"/>
    <property type="match status" value="1"/>
</dbReference>
<organism evidence="4 5">
    <name type="scientific">Streptomyces chartreusis</name>
    <dbReference type="NCBI Taxonomy" id="1969"/>
    <lineage>
        <taxon>Bacteria</taxon>
        <taxon>Bacillati</taxon>
        <taxon>Actinomycetota</taxon>
        <taxon>Actinomycetes</taxon>
        <taxon>Kitasatosporales</taxon>
        <taxon>Streptomycetaceae</taxon>
        <taxon>Streptomyces</taxon>
    </lineage>
</organism>
<dbReference type="Pfam" id="PF13581">
    <property type="entry name" value="HATPase_c_2"/>
    <property type="match status" value="1"/>
</dbReference>
<evidence type="ECO:0000313" key="5">
    <source>
        <dbReference type="Proteomes" id="UP000509418"/>
    </source>
</evidence>
<reference evidence="4 5" key="1">
    <citation type="submission" date="2020-06" db="EMBL/GenBank/DDBJ databases">
        <title>Genome mining for natural products.</title>
        <authorList>
            <person name="Zhang B."/>
            <person name="Shi J."/>
            <person name="Ge H."/>
        </authorList>
    </citation>
    <scope>NUCLEOTIDE SEQUENCE [LARGE SCALE GENOMIC DNA]</scope>
    <source>
        <strain evidence="4 5">NA02069</strain>
    </source>
</reference>
<dbReference type="Proteomes" id="UP000509418">
    <property type="component" value="Chromosome"/>
</dbReference>
<evidence type="ECO:0000259" key="3">
    <source>
        <dbReference type="PROSITE" id="PS50113"/>
    </source>
</evidence>
<dbReference type="GO" id="GO:0016791">
    <property type="term" value="F:phosphatase activity"/>
    <property type="evidence" value="ECO:0007669"/>
    <property type="project" value="TreeGrafter"/>
</dbReference>
<dbReference type="PANTHER" id="PTHR43156">
    <property type="entry name" value="STAGE II SPORULATION PROTEIN E-RELATED"/>
    <property type="match status" value="1"/>
</dbReference>
<dbReference type="SMART" id="SM00331">
    <property type="entry name" value="PP2C_SIG"/>
    <property type="match status" value="1"/>
</dbReference>
<dbReference type="PANTHER" id="PTHR43156:SF2">
    <property type="entry name" value="STAGE II SPORULATION PROTEIN E"/>
    <property type="match status" value="1"/>
</dbReference>
<keyword evidence="1" id="KW-0378">Hydrolase</keyword>
<dbReference type="AlphaFoldDB" id="A0A7H8T278"/>
<sequence>MAQTASADGTAAPDSRPGGTGGASSPAVVCMDARGAVTAWAPAAQLFLGHRPDQIIGHPWLDLFDGPVPGPLSRALAEGREWSGHTALRHVDGRRVDADVHAAPVRGPAGDTTWVLLIAEPGGDGRLPGQGESTDGETTALMGWALAQLPLALGVFDRDNHMVGANDEAYRAMAARAEDALGRRLGEVGSAPPYRRLEQLASQVLRTGEAVRVRISDRAPDAGRRRVYANFVYPLKDGDGQVRGTSIAALDITDQELARSRLALMTAAGEGVGTTLDVICTAQELADVATERFADYVGVDLHDSVLRGLPPEPVGLRAPATYHRIAQQSVLDGCPESAIPTGQPDSIAQDSPMELALRTGRALRHRIDDPDMRRWLAGEPARAERARKYGIHSYLVAPLVARGTTLGLVIFLRHRTPEPFDMDDLHLAGELAARAALAVDNARQYTLQRNTALTLQHSLLPRTTPRQAAVDVAFRYLPGSSEGGVSGDWFDVIPLPGARVALVVGGVVGHGVHASAAMGRLRTAVRTLADLDIPPDELLTHLDDPVVQGDRELAGEAGRQPSGGPEVGEVGATCLYAVYDPISRTCAMARAGHIGPAVLRPDGALDFPELPAGPPLGLGGLPFESTVLDLPEGSVLALYTKGLGQGVDLDAGLVPLRRALADPAVPLEDICDSVLDASCAGPPADDIALLVARTRALDDSQVAAWDIDPDPVEVSRARKLATEQLDLWGFEETAFVTELLVSELVTNAIRYGRPPIRLRLIRDSGLVCEVSDASSTAPHMRRARTYDEGGRGLLLVAQLSERWGTRHAENGKTIWTEQRLPADP</sequence>
<dbReference type="CDD" id="cd00130">
    <property type="entry name" value="PAS"/>
    <property type="match status" value="1"/>
</dbReference>
<dbReference type="InterPro" id="IPR035965">
    <property type="entry name" value="PAS-like_dom_sf"/>
</dbReference>
<dbReference type="Pfam" id="PF08448">
    <property type="entry name" value="PAS_4"/>
    <property type="match status" value="1"/>
</dbReference>
<dbReference type="InterPro" id="IPR001932">
    <property type="entry name" value="PPM-type_phosphatase-like_dom"/>
</dbReference>
<dbReference type="RefSeq" id="WP_176574850.1">
    <property type="nucleotide sequence ID" value="NZ_CBDRGH010000014.1"/>
</dbReference>
<dbReference type="EMBL" id="CP056041">
    <property type="protein sequence ID" value="QKZ17606.1"/>
    <property type="molecule type" value="Genomic_DNA"/>
</dbReference>
<dbReference type="Gene3D" id="3.60.40.10">
    <property type="entry name" value="PPM-type phosphatase domain"/>
    <property type="match status" value="1"/>
</dbReference>
<dbReference type="InterPro" id="IPR000014">
    <property type="entry name" value="PAS"/>
</dbReference>
<dbReference type="InterPro" id="IPR003018">
    <property type="entry name" value="GAF"/>
</dbReference>
<dbReference type="Pfam" id="PF01590">
    <property type="entry name" value="GAF"/>
    <property type="match status" value="1"/>
</dbReference>
<proteinExistence type="predicted"/>
<dbReference type="Pfam" id="PF07228">
    <property type="entry name" value="SpoIIE"/>
    <property type="match status" value="1"/>
</dbReference>
<dbReference type="Gene3D" id="3.30.565.10">
    <property type="entry name" value="Histidine kinase-like ATPase, C-terminal domain"/>
    <property type="match status" value="1"/>
</dbReference>
<evidence type="ECO:0000313" key="4">
    <source>
        <dbReference type="EMBL" id="QKZ17606.1"/>
    </source>
</evidence>
<dbReference type="InterPro" id="IPR052016">
    <property type="entry name" value="Bact_Sigma-Reg"/>
</dbReference>
<dbReference type="NCBIfam" id="TIGR00229">
    <property type="entry name" value="sensory_box"/>
    <property type="match status" value="2"/>
</dbReference>
<dbReference type="SUPFAM" id="SSF81606">
    <property type="entry name" value="PP2C-like"/>
    <property type="match status" value="1"/>
</dbReference>
<dbReference type="SUPFAM" id="SSF55785">
    <property type="entry name" value="PYP-like sensor domain (PAS domain)"/>
    <property type="match status" value="2"/>
</dbReference>
<evidence type="ECO:0000256" key="1">
    <source>
        <dbReference type="ARBA" id="ARBA00022801"/>
    </source>
</evidence>
<dbReference type="InterPro" id="IPR000700">
    <property type="entry name" value="PAS-assoc_C"/>
</dbReference>
<feature type="region of interest" description="Disordered" evidence="2">
    <location>
        <begin position="1"/>
        <end position="26"/>
    </location>
</feature>
<dbReference type="GO" id="GO:0006355">
    <property type="term" value="P:regulation of DNA-templated transcription"/>
    <property type="evidence" value="ECO:0007669"/>
    <property type="project" value="InterPro"/>
</dbReference>
<accession>A0A7H8T278</accession>
<dbReference type="Gene3D" id="3.30.450.20">
    <property type="entry name" value="PAS domain"/>
    <property type="match status" value="2"/>
</dbReference>
<dbReference type="InterPro" id="IPR036457">
    <property type="entry name" value="PPM-type-like_dom_sf"/>
</dbReference>
<dbReference type="Pfam" id="PF00989">
    <property type="entry name" value="PAS"/>
    <property type="match status" value="1"/>
</dbReference>
<keyword evidence="5" id="KW-1185">Reference proteome</keyword>
<dbReference type="InterPro" id="IPR013656">
    <property type="entry name" value="PAS_4"/>
</dbReference>
<feature type="domain" description="PAC" evidence="3">
    <location>
        <begin position="209"/>
        <end position="264"/>
    </location>
</feature>
<dbReference type="SMART" id="SM00065">
    <property type="entry name" value="GAF"/>
    <property type="match status" value="1"/>
</dbReference>
<name>A0A7H8T278_STRCX</name>
<gene>
    <name evidence="4" type="ORF">HUT05_09760</name>
</gene>
<dbReference type="InterPro" id="IPR003594">
    <property type="entry name" value="HATPase_dom"/>
</dbReference>
<evidence type="ECO:0000256" key="2">
    <source>
        <dbReference type="SAM" id="MobiDB-lite"/>
    </source>
</evidence>
<dbReference type="InterPro" id="IPR036890">
    <property type="entry name" value="HATPase_C_sf"/>
</dbReference>
<dbReference type="PROSITE" id="PS50113">
    <property type="entry name" value="PAC"/>
    <property type="match status" value="1"/>
</dbReference>
<dbReference type="FunFam" id="3.30.450.40:FF:000035">
    <property type="entry name" value="PAS sensor protein"/>
    <property type="match status" value="1"/>
</dbReference>
<dbReference type="SMART" id="SM00091">
    <property type="entry name" value="PAS"/>
    <property type="match status" value="2"/>
</dbReference>